<dbReference type="PROSITE" id="PS50853">
    <property type="entry name" value="FN3"/>
    <property type="match status" value="1"/>
</dbReference>
<organism evidence="2 3">
    <name type="scientific">Lasius niger</name>
    <name type="common">Black garden ant</name>
    <dbReference type="NCBI Taxonomy" id="67767"/>
    <lineage>
        <taxon>Eukaryota</taxon>
        <taxon>Metazoa</taxon>
        <taxon>Ecdysozoa</taxon>
        <taxon>Arthropoda</taxon>
        <taxon>Hexapoda</taxon>
        <taxon>Insecta</taxon>
        <taxon>Pterygota</taxon>
        <taxon>Neoptera</taxon>
        <taxon>Endopterygota</taxon>
        <taxon>Hymenoptera</taxon>
        <taxon>Apocrita</taxon>
        <taxon>Aculeata</taxon>
        <taxon>Formicoidea</taxon>
        <taxon>Formicidae</taxon>
        <taxon>Formicinae</taxon>
        <taxon>Lasius</taxon>
        <taxon>Lasius</taxon>
    </lineage>
</organism>
<reference evidence="2 3" key="1">
    <citation type="submission" date="2015-04" db="EMBL/GenBank/DDBJ databases">
        <title>Lasius niger genome sequencing.</title>
        <authorList>
            <person name="Konorov E.A."/>
            <person name="Nikitin M.A."/>
            <person name="Kirill M.V."/>
            <person name="Chang P."/>
        </authorList>
    </citation>
    <scope>NUCLEOTIDE SEQUENCE [LARGE SCALE GENOMIC DNA]</scope>
    <source>
        <tissue evidence="2">Whole</tissue>
    </source>
</reference>
<gene>
    <name evidence="2" type="ORF">RF55_17352</name>
</gene>
<sequence>MGWVRWNKPEFTNEVIQKYRVQYWFIENLKKIQTNVDIIPANNKILQHKVFDLKFDTMYYFKVQAHNKVGGGPYTKFINVSTTHENPIPLLLIKSFMHIGVYDMDLQIRFALKKFIIKDYTEIVYSALEHQIYGINEKEELITCDFNLSAIETESNCTKIIDLSSDSSVCNLQIDWIARNLYWKQHNKDDEKNYIMKLDLTLWQQMGIAKYDKILQIDKFSLFLVLPSTGFLYWSEFISDERIIMQSDFDGKNIKPFLKNEDNKCFCPYKPLEDSTYMQIDNTNIDKPLIYWTSKDRLFATDIYNCKCNLILSAGNQTNFDYITIDKTNIYLYNEQKKIFYMLKKKDDLKSKENSFESVTKVCIQNSCPFFIYRSTALDKSLQSYPPTICLTPNMKDYHVEEVITNANSIVVSLPEPIPNNGCKKYNLATTIYTISVNYLTCLDNNLNKSEKFNVQTYKRHYEIQNLMPFTEYTLKLALSNFYFDKLSIGLQFGADVKLTTTGKLNAPGDVTVQVLTPTLAAVYWMPPKKLNCVAVKYEMASFS</sequence>
<dbReference type="InterPro" id="IPR003961">
    <property type="entry name" value="FN3_dom"/>
</dbReference>
<feature type="domain" description="Fibronectin type-III" evidence="1">
    <location>
        <begin position="1"/>
        <end position="86"/>
    </location>
</feature>
<proteinExistence type="predicted"/>
<dbReference type="InterPro" id="IPR013783">
    <property type="entry name" value="Ig-like_fold"/>
</dbReference>
<dbReference type="Gene3D" id="2.60.40.10">
    <property type="entry name" value="Immunoglobulins"/>
    <property type="match status" value="1"/>
</dbReference>
<dbReference type="InterPro" id="IPR036116">
    <property type="entry name" value="FN3_sf"/>
</dbReference>
<keyword evidence="3" id="KW-1185">Reference proteome</keyword>
<dbReference type="AlphaFoldDB" id="A0A0J7K2X2"/>
<keyword evidence="2" id="KW-0418">Kinase</keyword>
<keyword evidence="2" id="KW-0808">Transferase</keyword>
<protein>
    <submittedName>
        <fullName evidence="2">Proto-oncogene tyrosine-protein kinase ros</fullName>
    </submittedName>
</protein>
<dbReference type="Gene3D" id="2.120.10.30">
    <property type="entry name" value="TolB, C-terminal domain"/>
    <property type="match status" value="1"/>
</dbReference>
<comment type="caution">
    <text evidence="2">The sequence shown here is derived from an EMBL/GenBank/DDBJ whole genome shotgun (WGS) entry which is preliminary data.</text>
</comment>
<accession>A0A0J7K2X2</accession>
<dbReference type="STRING" id="67767.A0A0J7K2X2"/>
<evidence type="ECO:0000259" key="1">
    <source>
        <dbReference type="PROSITE" id="PS50853"/>
    </source>
</evidence>
<dbReference type="GO" id="GO:0016301">
    <property type="term" value="F:kinase activity"/>
    <property type="evidence" value="ECO:0007669"/>
    <property type="project" value="UniProtKB-KW"/>
</dbReference>
<dbReference type="Proteomes" id="UP000036403">
    <property type="component" value="Unassembled WGS sequence"/>
</dbReference>
<dbReference type="CDD" id="cd00063">
    <property type="entry name" value="FN3"/>
    <property type="match status" value="1"/>
</dbReference>
<dbReference type="Pfam" id="PF00041">
    <property type="entry name" value="fn3"/>
    <property type="match status" value="1"/>
</dbReference>
<dbReference type="OrthoDB" id="7558172at2759"/>
<dbReference type="SUPFAM" id="SSF49265">
    <property type="entry name" value="Fibronectin type III"/>
    <property type="match status" value="2"/>
</dbReference>
<name>A0A0J7K2X2_LASNI</name>
<evidence type="ECO:0000313" key="3">
    <source>
        <dbReference type="Proteomes" id="UP000036403"/>
    </source>
</evidence>
<dbReference type="InterPro" id="IPR011042">
    <property type="entry name" value="6-blade_b-propeller_TolB-like"/>
</dbReference>
<dbReference type="PaxDb" id="67767-A0A0J7K2X2"/>
<evidence type="ECO:0000313" key="2">
    <source>
        <dbReference type="EMBL" id="KMQ84667.1"/>
    </source>
</evidence>
<dbReference type="SUPFAM" id="SSF63825">
    <property type="entry name" value="YWTD domain"/>
    <property type="match status" value="1"/>
</dbReference>
<dbReference type="EMBL" id="LBMM01015795">
    <property type="protein sequence ID" value="KMQ84667.1"/>
    <property type="molecule type" value="Genomic_DNA"/>
</dbReference>